<name>A0ACC0I278_9ERIC</name>
<accession>A0ACC0I278</accession>
<evidence type="ECO:0000313" key="1">
    <source>
        <dbReference type="EMBL" id="KAI8019576.1"/>
    </source>
</evidence>
<comment type="caution">
    <text evidence="1">The sequence shown here is derived from an EMBL/GenBank/DDBJ whole genome shotgun (WGS) entry which is preliminary data.</text>
</comment>
<sequence length="153" mass="16717">MASLTSSFSPSSPPSASNSELSASQPTPPTPSHHQDGATDNGVPDALRQNPLSLDLFADMNSKEYIEKLNKYEADHICRVMAKYFSDKDIYGGNVFDKSVTIDGETIKASRWHFFHSYADPVQFLEDESTFSSTSPADSSTVISNGTFLMHDG</sequence>
<dbReference type="Proteomes" id="UP001060215">
    <property type="component" value="Chromosome 2"/>
</dbReference>
<organism evidence="1 2">
    <name type="scientific">Camellia lanceoleosa</name>
    <dbReference type="NCBI Taxonomy" id="1840588"/>
    <lineage>
        <taxon>Eukaryota</taxon>
        <taxon>Viridiplantae</taxon>
        <taxon>Streptophyta</taxon>
        <taxon>Embryophyta</taxon>
        <taxon>Tracheophyta</taxon>
        <taxon>Spermatophyta</taxon>
        <taxon>Magnoliopsida</taxon>
        <taxon>eudicotyledons</taxon>
        <taxon>Gunneridae</taxon>
        <taxon>Pentapetalae</taxon>
        <taxon>asterids</taxon>
        <taxon>Ericales</taxon>
        <taxon>Theaceae</taxon>
        <taxon>Camellia</taxon>
    </lineage>
</organism>
<gene>
    <name evidence="1" type="ORF">LOK49_LG04G01792</name>
</gene>
<proteinExistence type="predicted"/>
<dbReference type="EMBL" id="CM045759">
    <property type="protein sequence ID" value="KAI8019576.1"/>
    <property type="molecule type" value="Genomic_DNA"/>
</dbReference>
<reference evidence="1 2" key="1">
    <citation type="journal article" date="2022" name="Plant J.">
        <title>Chromosome-level genome of Camellia lanceoleosa provides a valuable resource for understanding genome evolution and self-incompatibility.</title>
        <authorList>
            <person name="Gong W."/>
            <person name="Xiao S."/>
            <person name="Wang L."/>
            <person name="Liao Z."/>
            <person name="Chang Y."/>
            <person name="Mo W."/>
            <person name="Hu G."/>
            <person name="Li W."/>
            <person name="Zhao G."/>
            <person name="Zhu H."/>
            <person name="Hu X."/>
            <person name="Ji K."/>
            <person name="Xiang X."/>
            <person name="Song Q."/>
            <person name="Yuan D."/>
            <person name="Jin S."/>
            <person name="Zhang L."/>
        </authorList>
    </citation>
    <scope>NUCLEOTIDE SEQUENCE [LARGE SCALE GENOMIC DNA]</scope>
    <source>
        <strain evidence="1">SQ_2022a</strain>
    </source>
</reference>
<keyword evidence="2" id="KW-1185">Reference proteome</keyword>
<evidence type="ECO:0000313" key="2">
    <source>
        <dbReference type="Proteomes" id="UP001060215"/>
    </source>
</evidence>
<protein>
    <submittedName>
        <fullName evidence="1">Uncharacterized protein</fullName>
    </submittedName>
</protein>